<evidence type="ECO:0000313" key="1">
    <source>
        <dbReference type="EMBL" id="ACU16134.1"/>
    </source>
</evidence>
<organism evidence="1">
    <name type="scientific">Glycine max</name>
    <name type="common">Soybean</name>
    <name type="synonym">Glycine hispida</name>
    <dbReference type="NCBI Taxonomy" id="3847"/>
    <lineage>
        <taxon>Eukaryota</taxon>
        <taxon>Viridiplantae</taxon>
        <taxon>Streptophyta</taxon>
        <taxon>Embryophyta</taxon>
        <taxon>Tracheophyta</taxon>
        <taxon>Spermatophyta</taxon>
        <taxon>Magnoliopsida</taxon>
        <taxon>eudicotyledons</taxon>
        <taxon>Gunneridae</taxon>
        <taxon>Pentapetalae</taxon>
        <taxon>rosids</taxon>
        <taxon>fabids</taxon>
        <taxon>Fabales</taxon>
        <taxon>Fabaceae</taxon>
        <taxon>Papilionoideae</taxon>
        <taxon>50 kb inversion clade</taxon>
        <taxon>NPAAA clade</taxon>
        <taxon>indigoferoid/millettioid clade</taxon>
        <taxon>Phaseoleae</taxon>
        <taxon>Glycine</taxon>
        <taxon>Glycine subgen. Soja</taxon>
    </lineage>
</organism>
<dbReference type="CAZy" id="GH10">
    <property type="family name" value="Glycoside Hydrolase Family 10"/>
</dbReference>
<reference evidence="1" key="1">
    <citation type="submission" date="2009-08" db="EMBL/GenBank/DDBJ databases">
        <authorList>
            <person name="Cheung F."/>
            <person name="Xiao Y."/>
            <person name="Chan A."/>
            <person name="Moskal W."/>
            <person name="Town C.D."/>
        </authorList>
    </citation>
    <scope>NUCLEOTIDE SEQUENCE</scope>
</reference>
<dbReference type="ExpressionAtlas" id="C6T396">
    <property type="expression patterns" value="baseline and differential"/>
</dbReference>
<dbReference type="RefSeq" id="XP_003540792.1">
    <property type="nucleotide sequence ID" value="XM_003540744.5"/>
</dbReference>
<protein>
    <submittedName>
        <fullName evidence="1">Uncharacterized protein</fullName>
    </submittedName>
</protein>
<dbReference type="KEGG" id="gmx:100527090"/>
<proteinExistence type="evidence at transcript level"/>
<dbReference type="GeneID" id="100527090"/>
<dbReference type="AlphaFoldDB" id="C6T396"/>
<accession>C6T396</accession>
<dbReference type="EMBL" id="BT091906">
    <property type="protein sequence ID" value="ACU16134.1"/>
    <property type="molecule type" value="mRNA"/>
</dbReference>
<sequence length="83" mass="9739">MVSQRMNQDPLSSILRLLSERRLCKLSGTTDQNGFFEANLFHGDYEMEISHPAMKNYTFTQRLQVIPTEDFKETKQFVQLPIK</sequence>
<name>C6T396_SOYBN</name>